<dbReference type="AlphaFoldDB" id="A0A077PIT3"/>
<evidence type="ECO:0000313" key="2">
    <source>
        <dbReference type="Proteomes" id="UP000028500"/>
    </source>
</evidence>
<dbReference type="Proteomes" id="UP000028500">
    <property type="component" value="Unassembled WGS sequence"/>
</dbReference>
<keyword evidence="2" id="KW-1185">Reference proteome</keyword>
<name>A0A077PIT3_XENBV</name>
<accession>A0A077PIT3</accession>
<sequence length="66" mass="7530">MSVISILTFLLKICFATGATRFNLAFRLQGFAHSVIMQSPIKNEKIILPIILGVRRPMERKTTLRK</sequence>
<evidence type="ECO:0000313" key="1">
    <source>
        <dbReference type="EMBL" id="CDH20552.1"/>
    </source>
</evidence>
<reference evidence="1" key="1">
    <citation type="submission" date="2013-07" db="EMBL/GenBank/DDBJ databases">
        <title>Sub-species coevolution in mutualistic symbiosis.</title>
        <authorList>
            <person name="Murfin K."/>
            <person name="Klassen J."/>
            <person name="Lee M."/>
            <person name="Forst S."/>
            <person name="Stock P."/>
            <person name="Goodrich-Blair H."/>
        </authorList>
    </citation>
    <scope>NUCLEOTIDE SEQUENCE [LARGE SCALE GENOMIC DNA]</scope>
    <source>
        <strain evidence="1">Kraussei Quebec</strain>
    </source>
</reference>
<protein>
    <submittedName>
        <fullName evidence="1">Uncharacterized protein</fullName>
    </submittedName>
</protein>
<dbReference type="HOGENOM" id="CLU_2830315_0_0_6"/>
<dbReference type="EMBL" id="CBSY010000187">
    <property type="protein sequence ID" value="CDH20552.1"/>
    <property type="molecule type" value="Genomic_DNA"/>
</dbReference>
<gene>
    <name evidence="1" type="ORF">XBKQ1_2670004</name>
</gene>
<organism evidence="1 2">
    <name type="scientific">Xenorhabdus bovienii str. kraussei Quebec</name>
    <dbReference type="NCBI Taxonomy" id="1398203"/>
    <lineage>
        <taxon>Bacteria</taxon>
        <taxon>Pseudomonadati</taxon>
        <taxon>Pseudomonadota</taxon>
        <taxon>Gammaproteobacteria</taxon>
        <taxon>Enterobacterales</taxon>
        <taxon>Morganellaceae</taxon>
        <taxon>Xenorhabdus</taxon>
    </lineage>
</organism>
<proteinExistence type="predicted"/>
<comment type="caution">
    <text evidence="1">The sequence shown here is derived from an EMBL/GenBank/DDBJ whole genome shotgun (WGS) entry which is preliminary data.</text>
</comment>